<comment type="caution">
    <text evidence="1">The sequence shown here is derived from an EMBL/GenBank/DDBJ whole genome shotgun (WGS) entry which is preliminary data.</text>
</comment>
<evidence type="ECO:0000313" key="1">
    <source>
        <dbReference type="EMBL" id="OGZ17581.1"/>
    </source>
</evidence>
<organism evidence="1 2">
    <name type="scientific">Candidatus Nealsonbacteria bacterium RBG_13_37_56</name>
    <dbReference type="NCBI Taxonomy" id="1801661"/>
    <lineage>
        <taxon>Bacteria</taxon>
        <taxon>Candidatus Nealsoniibacteriota</taxon>
    </lineage>
</organism>
<name>A0A1G2DX21_9BACT</name>
<gene>
    <name evidence="1" type="ORF">A2V72_02270</name>
</gene>
<evidence type="ECO:0000313" key="2">
    <source>
        <dbReference type="Proteomes" id="UP000178893"/>
    </source>
</evidence>
<sequence length="86" mass="9930">MAEKENKNKINKDVKKIVIARLEVFPADKKISIGSKGEFTKKEMIDHVEKEDDIGEKIAEVQLNYLQALKEGIFYEQDFINNTTKT</sequence>
<dbReference type="Proteomes" id="UP000178893">
    <property type="component" value="Unassembled WGS sequence"/>
</dbReference>
<protein>
    <submittedName>
        <fullName evidence="1">Uncharacterized protein</fullName>
    </submittedName>
</protein>
<reference evidence="1 2" key="1">
    <citation type="journal article" date="2016" name="Nat. Commun.">
        <title>Thousands of microbial genomes shed light on interconnected biogeochemical processes in an aquifer system.</title>
        <authorList>
            <person name="Anantharaman K."/>
            <person name="Brown C.T."/>
            <person name="Hug L.A."/>
            <person name="Sharon I."/>
            <person name="Castelle C.J."/>
            <person name="Probst A.J."/>
            <person name="Thomas B.C."/>
            <person name="Singh A."/>
            <person name="Wilkins M.J."/>
            <person name="Karaoz U."/>
            <person name="Brodie E.L."/>
            <person name="Williams K.H."/>
            <person name="Hubbard S.S."/>
            <person name="Banfield J.F."/>
        </authorList>
    </citation>
    <scope>NUCLEOTIDE SEQUENCE [LARGE SCALE GENOMIC DNA]</scope>
</reference>
<dbReference type="EMBL" id="MHLW01000031">
    <property type="protein sequence ID" value="OGZ17581.1"/>
    <property type="molecule type" value="Genomic_DNA"/>
</dbReference>
<accession>A0A1G2DX21</accession>
<proteinExistence type="predicted"/>
<dbReference type="AlphaFoldDB" id="A0A1G2DX21"/>